<keyword evidence="2" id="KW-1185">Reference proteome</keyword>
<proteinExistence type="predicted"/>
<evidence type="ECO:0000313" key="2">
    <source>
        <dbReference type="Proteomes" id="UP001221838"/>
    </source>
</evidence>
<comment type="caution">
    <text evidence="1">The sequence shown here is derived from an EMBL/GenBank/DDBJ whole genome shotgun (WGS) entry which is preliminary data.</text>
</comment>
<dbReference type="EMBL" id="JAQNDM010000002">
    <property type="protein sequence ID" value="MDC0713823.1"/>
    <property type="molecule type" value="Genomic_DNA"/>
</dbReference>
<sequence length="42" mass="4712">MIDSPAEIEAEATEQETRGSFTLKLWNEDVTRNVIVSGVMFP</sequence>
<name>A0ABT5DM68_9BACT</name>
<protein>
    <submittedName>
        <fullName evidence="1">Uncharacterized protein</fullName>
    </submittedName>
</protein>
<accession>A0ABT5DM68</accession>
<reference evidence="1 2" key="1">
    <citation type="submission" date="2022-11" db="EMBL/GenBank/DDBJ databases">
        <title>Minimal conservation of predation-associated metabolite biosynthetic gene clusters underscores biosynthetic potential of Myxococcota including descriptions for ten novel species: Archangium lansinium sp. nov., Myxococcus landrumus sp. nov., Nannocystis bai.</title>
        <authorList>
            <person name="Ahearne A."/>
            <person name="Stevens C."/>
            <person name="Dowd S."/>
        </authorList>
    </citation>
    <scope>NUCLEOTIDE SEQUENCE [LARGE SCALE GENOMIC DNA]</scope>
    <source>
        <strain evidence="1 2">NCWAL01</strain>
    </source>
</reference>
<dbReference type="Proteomes" id="UP001221838">
    <property type="component" value="Unassembled WGS sequence"/>
</dbReference>
<evidence type="ECO:0000313" key="1">
    <source>
        <dbReference type="EMBL" id="MDC0713823.1"/>
    </source>
</evidence>
<dbReference type="RefSeq" id="WP_272144249.1">
    <property type="nucleotide sequence ID" value="NZ_JAQNDM010000002.1"/>
</dbReference>
<organism evidence="1 2">
    <name type="scientific">Stigmatella ashevillensis</name>
    <dbReference type="NCBI Taxonomy" id="2995309"/>
    <lineage>
        <taxon>Bacteria</taxon>
        <taxon>Pseudomonadati</taxon>
        <taxon>Myxococcota</taxon>
        <taxon>Myxococcia</taxon>
        <taxon>Myxococcales</taxon>
        <taxon>Cystobacterineae</taxon>
        <taxon>Archangiaceae</taxon>
        <taxon>Stigmatella</taxon>
    </lineage>
</organism>
<gene>
    <name evidence="1" type="ORF">POL68_35490</name>
</gene>